<organism evidence="2 3">
    <name type="scientific">Paraburkholderia unamae</name>
    <dbReference type="NCBI Taxonomy" id="219649"/>
    <lineage>
        <taxon>Bacteria</taxon>
        <taxon>Pseudomonadati</taxon>
        <taxon>Pseudomonadota</taxon>
        <taxon>Betaproteobacteria</taxon>
        <taxon>Burkholderiales</taxon>
        <taxon>Burkholderiaceae</taxon>
        <taxon>Paraburkholderia</taxon>
    </lineage>
</organism>
<feature type="transmembrane region" description="Helical" evidence="1">
    <location>
        <begin position="39"/>
        <end position="59"/>
    </location>
</feature>
<comment type="caution">
    <text evidence="2">The sequence shown here is derived from an EMBL/GenBank/DDBJ whole genome shotgun (WGS) entry which is preliminary data.</text>
</comment>
<accession>A0ABX5KLT3</accession>
<feature type="transmembrane region" description="Helical" evidence="1">
    <location>
        <begin position="7"/>
        <end position="27"/>
    </location>
</feature>
<keyword evidence="1" id="KW-0812">Transmembrane</keyword>
<dbReference type="Proteomes" id="UP000245712">
    <property type="component" value="Unassembled WGS sequence"/>
</dbReference>
<evidence type="ECO:0000313" key="3">
    <source>
        <dbReference type="Proteomes" id="UP000245712"/>
    </source>
</evidence>
<reference evidence="2 3" key="1">
    <citation type="submission" date="2018-05" db="EMBL/GenBank/DDBJ databases">
        <title>Genomic Encyclopedia of Type Strains, Phase IV (KMG-V): Genome sequencing to study the core and pangenomes of soil and plant-associated prokaryotes.</title>
        <authorList>
            <person name="Whitman W."/>
        </authorList>
    </citation>
    <scope>NUCLEOTIDE SEQUENCE [LARGE SCALE GENOMIC DNA]</scope>
    <source>
        <strain evidence="2 3">SCZa-39</strain>
    </source>
</reference>
<gene>
    <name evidence="2" type="ORF">C7402_11491</name>
</gene>
<keyword evidence="1" id="KW-1133">Transmembrane helix</keyword>
<evidence type="ECO:0000256" key="1">
    <source>
        <dbReference type="SAM" id="Phobius"/>
    </source>
</evidence>
<keyword evidence="3" id="KW-1185">Reference proteome</keyword>
<feature type="transmembrane region" description="Helical" evidence="1">
    <location>
        <begin position="79"/>
        <end position="96"/>
    </location>
</feature>
<dbReference type="EMBL" id="QEOB01000014">
    <property type="protein sequence ID" value="PVX77862.1"/>
    <property type="molecule type" value="Genomic_DNA"/>
</dbReference>
<name>A0ABX5KLT3_9BURK</name>
<protein>
    <submittedName>
        <fullName evidence="2">Uncharacterized protein</fullName>
    </submittedName>
</protein>
<dbReference type="RefSeq" id="WP_116612868.1">
    <property type="nucleotide sequence ID" value="NZ_CAJZAT010000161.1"/>
</dbReference>
<proteinExistence type="predicted"/>
<keyword evidence="1" id="KW-0472">Membrane</keyword>
<evidence type="ECO:0000313" key="2">
    <source>
        <dbReference type="EMBL" id="PVX77862.1"/>
    </source>
</evidence>
<sequence length="129" mass="14253">MVNFICFLLWNLALLVAVRVGCWLIHCTRPDLTLHGTRVFVVLMAIALVFDTAITFLVFADAGGAWKAHNPSETWPERALAYALAALLALLAARRARRVESRKARSTRTAPEGALEIETSPYSKSTLPM</sequence>